<evidence type="ECO:0000313" key="1">
    <source>
        <dbReference type="EMBL" id="MCP1998772.1"/>
    </source>
</evidence>
<evidence type="ECO:0000313" key="2">
    <source>
        <dbReference type="Proteomes" id="UP001205486"/>
    </source>
</evidence>
<protein>
    <submittedName>
        <fullName evidence="1">Uncharacterized protein</fullName>
    </submittedName>
</protein>
<gene>
    <name evidence="1" type="ORF">J2S34_001194</name>
</gene>
<accession>A0ACC6AGX1</accession>
<proteinExistence type="predicted"/>
<organism evidence="1 2">
    <name type="scientific">Nitrobacter winogradskyi</name>
    <name type="common">Nitrobacter agilis</name>
    <dbReference type="NCBI Taxonomy" id="913"/>
    <lineage>
        <taxon>Bacteria</taxon>
        <taxon>Pseudomonadati</taxon>
        <taxon>Pseudomonadota</taxon>
        <taxon>Alphaproteobacteria</taxon>
        <taxon>Hyphomicrobiales</taxon>
        <taxon>Nitrobacteraceae</taxon>
        <taxon>Nitrobacter</taxon>
    </lineage>
</organism>
<keyword evidence="2" id="KW-1185">Reference proteome</keyword>
<name>A0ACC6AGX1_NITWI</name>
<comment type="caution">
    <text evidence="1">The sequence shown here is derived from an EMBL/GenBank/DDBJ whole genome shotgun (WGS) entry which is preliminary data.</text>
</comment>
<sequence length="144" mass="16001">MLFLLPNEEGRIMQANKVYDPDGYDRRLDEAGVSYIKVNRPGVLSPGEWMCSTRKGSIVPVHRRPTMKVSVDKMAFKAGDNDAVVLKGAPKDVTFSVTVQGSDVWTGTLPDGELELSVPVPGLYCVRLTRWPYRDFEVTIEAIA</sequence>
<dbReference type="Proteomes" id="UP001205486">
    <property type="component" value="Unassembled WGS sequence"/>
</dbReference>
<dbReference type="EMBL" id="JALJZS010000001">
    <property type="protein sequence ID" value="MCP1998772.1"/>
    <property type="molecule type" value="Genomic_DNA"/>
</dbReference>
<reference evidence="1" key="1">
    <citation type="submission" date="2022-03" db="EMBL/GenBank/DDBJ databases">
        <title>Interactions between chemoautotrophic and heterotrophic bacteria.</title>
        <authorList>
            <person name="Santoro A."/>
        </authorList>
    </citation>
    <scope>NUCLEOTIDE SEQUENCE</scope>
    <source>
        <strain evidence="1">Nb-106</strain>
    </source>
</reference>